<dbReference type="Gene3D" id="1.10.287.470">
    <property type="entry name" value="Helix hairpin bin"/>
    <property type="match status" value="2"/>
</dbReference>
<feature type="domain" description="CusB-like beta-barrel" evidence="2">
    <location>
        <begin position="247"/>
        <end position="289"/>
    </location>
</feature>
<gene>
    <name evidence="3" type="ORF">GGR05_003985</name>
</gene>
<keyword evidence="4" id="KW-1185">Reference proteome</keyword>
<dbReference type="GO" id="GO:0055085">
    <property type="term" value="P:transmembrane transport"/>
    <property type="evidence" value="ECO:0007669"/>
    <property type="project" value="InterPro"/>
</dbReference>
<dbReference type="Gene3D" id="2.40.50.100">
    <property type="match status" value="1"/>
</dbReference>
<protein>
    <submittedName>
        <fullName evidence="3">Multidrug resistance efflux pump</fullName>
    </submittedName>
</protein>
<dbReference type="Pfam" id="PF25954">
    <property type="entry name" value="Beta-barrel_RND_2"/>
    <property type="match status" value="1"/>
</dbReference>
<evidence type="ECO:0000313" key="4">
    <source>
        <dbReference type="Proteomes" id="UP000531216"/>
    </source>
</evidence>
<dbReference type="PANTHER" id="PTHR30386">
    <property type="entry name" value="MEMBRANE FUSION SUBUNIT OF EMRAB-TOLC MULTIDRUG EFFLUX PUMP"/>
    <property type="match status" value="1"/>
</dbReference>
<proteinExistence type="predicted"/>
<dbReference type="EMBL" id="JACIDO010000012">
    <property type="protein sequence ID" value="MBB3937816.1"/>
    <property type="molecule type" value="Genomic_DNA"/>
</dbReference>
<organism evidence="3 4">
    <name type="scientific">Aureimonas phyllosphaerae</name>
    <dbReference type="NCBI Taxonomy" id="1166078"/>
    <lineage>
        <taxon>Bacteria</taxon>
        <taxon>Pseudomonadati</taxon>
        <taxon>Pseudomonadota</taxon>
        <taxon>Alphaproteobacteria</taxon>
        <taxon>Hyphomicrobiales</taxon>
        <taxon>Aurantimonadaceae</taxon>
        <taxon>Aureimonas</taxon>
    </lineage>
</organism>
<dbReference type="Gene3D" id="2.40.30.170">
    <property type="match status" value="1"/>
</dbReference>
<dbReference type="Proteomes" id="UP000531216">
    <property type="component" value="Unassembled WGS sequence"/>
</dbReference>
<dbReference type="SUPFAM" id="SSF111369">
    <property type="entry name" value="HlyD-like secretion proteins"/>
    <property type="match status" value="2"/>
</dbReference>
<name>A0A7W6FW50_9HYPH</name>
<dbReference type="RefSeq" id="WP_090965573.1">
    <property type="nucleotide sequence ID" value="NZ_CP181348.1"/>
</dbReference>
<dbReference type="AlphaFoldDB" id="A0A7W6FW50"/>
<evidence type="ECO:0000259" key="1">
    <source>
        <dbReference type="Pfam" id="PF25917"/>
    </source>
</evidence>
<evidence type="ECO:0000313" key="3">
    <source>
        <dbReference type="EMBL" id="MBB3937816.1"/>
    </source>
</evidence>
<reference evidence="3 4" key="1">
    <citation type="submission" date="2020-08" db="EMBL/GenBank/DDBJ databases">
        <title>Genomic Encyclopedia of Type Strains, Phase IV (KMG-IV): sequencing the most valuable type-strain genomes for metagenomic binning, comparative biology and taxonomic classification.</title>
        <authorList>
            <person name="Goeker M."/>
        </authorList>
    </citation>
    <scope>NUCLEOTIDE SEQUENCE [LARGE SCALE GENOMIC DNA]</scope>
    <source>
        <strain evidence="3 4">DSM 25024</strain>
    </source>
</reference>
<dbReference type="PANTHER" id="PTHR30386:SF24">
    <property type="entry name" value="MULTIDRUG RESISTANCE EFFLUX PUMP"/>
    <property type="match status" value="1"/>
</dbReference>
<accession>A0A7W6FW50</accession>
<sequence length="351" mass="36789">MKLRSLSTLFAITVGLAGVALVLYAWRLPPFATSIETTDDAYVRGQVTVIAPQLAGTIVEVAVQDYESVTEGQLIARIDDRIFSQRVAQARATLAGQKAQLANSQQGRRSAEAKVAASEAAVASAQSAFDTATANFARIAPLANQGYVPGSDLDVATRTRDQAAAALDQSKASLEVSRQDLQTVIVARQSLEAAVEGAEAAVRLAEIDLANTRILAPKAGRLGEVGVKLGQFVQAGTQLTSLVPAAVWVVANFKETQLPGMTVGQPVHFTVDALQGTRLSGRVERFAPATGSEFAVLRPDNATGNFTKVAQRLPVRIAIDPGQPAAENLVPGMSVVVRLDTAAEAAVPSPN</sequence>
<evidence type="ECO:0000259" key="2">
    <source>
        <dbReference type="Pfam" id="PF25954"/>
    </source>
</evidence>
<dbReference type="InterPro" id="IPR050739">
    <property type="entry name" value="MFP"/>
</dbReference>
<comment type="caution">
    <text evidence="3">The sequence shown here is derived from an EMBL/GenBank/DDBJ whole genome shotgun (WGS) entry which is preliminary data.</text>
</comment>
<dbReference type="InterPro" id="IPR058792">
    <property type="entry name" value="Beta-barrel_RND_2"/>
</dbReference>
<dbReference type="InterPro" id="IPR058625">
    <property type="entry name" value="MdtA-like_BSH"/>
</dbReference>
<feature type="domain" description="Multidrug resistance protein MdtA-like barrel-sandwich hybrid" evidence="1">
    <location>
        <begin position="50"/>
        <end position="242"/>
    </location>
</feature>
<dbReference type="Pfam" id="PF25917">
    <property type="entry name" value="BSH_RND"/>
    <property type="match status" value="1"/>
</dbReference>
<dbReference type="OrthoDB" id="9811754at2"/>